<dbReference type="SUPFAM" id="SSF56112">
    <property type="entry name" value="Protein kinase-like (PK-like)"/>
    <property type="match status" value="1"/>
</dbReference>
<feature type="domain" description="Protein kinase" evidence="9">
    <location>
        <begin position="14"/>
        <end position="273"/>
    </location>
</feature>
<evidence type="ECO:0000256" key="7">
    <source>
        <dbReference type="PROSITE-ProRule" id="PRU10141"/>
    </source>
</evidence>
<keyword evidence="11" id="KW-1185">Reference proteome</keyword>
<dbReference type="CDD" id="cd14014">
    <property type="entry name" value="STKc_PknB_like"/>
    <property type="match status" value="1"/>
</dbReference>
<evidence type="ECO:0000256" key="6">
    <source>
        <dbReference type="ARBA" id="ARBA00022840"/>
    </source>
</evidence>
<evidence type="ECO:0000256" key="3">
    <source>
        <dbReference type="ARBA" id="ARBA00022679"/>
    </source>
</evidence>
<feature type="compositionally biased region" description="Low complexity" evidence="8">
    <location>
        <begin position="425"/>
        <end position="451"/>
    </location>
</feature>
<evidence type="ECO:0000313" key="10">
    <source>
        <dbReference type="EMBL" id="MFC7355416.1"/>
    </source>
</evidence>
<dbReference type="Pfam" id="PF00069">
    <property type="entry name" value="Pkinase"/>
    <property type="match status" value="1"/>
</dbReference>
<dbReference type="PROSITE" id="PS00108">
    <property type="entry name" value="PROTEIN_KINASE_ST"/>
    <property type="match status" value="1"/>
</dbReference>
<dbReference type="RefSeq" id="WP_319283999.1">
    <property type="nucleotide sequence ID" value="NZ_JBHTCK010000012.1"/>
</dbReference>
<keyword evidence="3 10" id="KW-0808">Transferase</keyword>
<protein>
    <recommendedName>
        <fullName evidence="1">non-specific serine/threonine protein kinase</fullName>
        <ecNumber evidence="1">2.7.11.1</ecNumber>
    </recommendedName>
</protein>
<evidence type="ECO:0000256" key="5">
    <source>
        <dbReference type="ARBA" id="ARBA00022777"/>
    </source>
</evidence>
<dbReference type="InterPro" id="IPR017441">
    <property type="entry name" value="Protein_kinase_ATP_BS"/>
</dbReference>
<feature type="binding site" evidence="7">
    <location>
        <position position="43"/>
    </location>
    <ligand>
        <name>ATP</name>
        <dbReference type="ChEBI" id="CHEBI:30616"/>
    </ligand>
</feature>
<feature type="region of interest" description="Disordered" evidence="8">
    <location>
        <begin position="421"/>
        <end position="470"/>
    </location>
</feature>
<evidence type="ECO:0000256" key="8">
    <source>
        <dbReference type="SAM" id="MobiDB-lite"/>
    </source>
</evidence>
<dbReference type="EMBL" id="JBHTCK010000012">
    <property type="protein sequence ID" value="MFC7355416.1"/>
    <property type="molecule type" value="Genomic_DNA"/>
</dbReference>
<evidence type="ECO:0000256" key="4">
    <source>
        <dbReference type="ARBA" id="ARBA00022741"/>
    </source>
</evidence>
<dbReference type="InterPro" id="IPR000719">
    <property type="entry name" value="Prot_kinase_dom"/>
</dbReference>
<name>A0ABW2MRC8_9ACTN</name>
<comment type="caution">
    <text evidence="10">The sequence shown here is derived from an EMBL/GenBank/DDBJ whole genome shotgun (WGS) entry which is preliminary data.</text>
</comment>
<keyword evidence="4 7" id="KW-0547">Nucleotide-binding</keyword>
<dbReference type="PANTHER" id="PTHR43289">
    <property type="entry name" value="MITOGEN-ACTIVATED PROTEIN KINASE KINASE KINASE 20-RELATED"/>
    <property type="match status" value="1"/>
</dbReference>
<sequence>MTAGAEGSLIDERFELLERLGGGGMGLVWRARDIVLHRDVALKEVRPPDPELLRLRPDAAEMLRKRVLREAVSLARISHPNVVTIHHIVSSAEVAHPWLVMELISGGSLQDRLERGPCTPAETARLGRGVLAGLRAAHGAGILHRDVKPGNVLMRTDGTPLLTDFGIAAVREATSLTNTGELIGSPDYMAPERLRGRDDDPSSDLWSLAMMLYVAVEGHHPMHRSSTLATLAAILEEDVPPPRRAGALGPVLRSVLIKDVASRPDAESFDRLLAQAAGARVATVLDGITASPVPAEPMERADEAPVPYTPTEPDVPAHAASGPLTRDVTGSDAAGGQARDEPQPPAAPEPTAAPEPRPSPDGATDGATEGAKGSGAETSRTPVRGTGSAGPLRRRLVLPAALLGALVIGLLAREYAPDFGGGDKPSAGSPSTPSAARTPTSSPSASLSSSPSPSPTLKEETDLLTPSGARRVLKKMKEVTGGTKVLPTFDLRPDRASGNTLLDEEMVPGEKVFDNFSYKDGRGSLQGAEGILKGHHLLDLDQVDWDTLPRLLRIARTELGVLKPDPDGSYVIFDWYEGQAAMLIYVNGEYQTGGILIASFDGRIIRRVKD</sequence>
<dbReference type="PROSITE" id="PS00107">
    <property type="entry name" value="PROTEIN_KINASE_ATP"/>
    <property type="match status" value="1"/>
</dbReference>
<dbReference type="Gene3D" id="1.10.510.10">
    <property type="entry name" value="Transferase(Phosphotransferase) domain 1"/>
    <property type="match status" value="1"/>
</dbReference>
<feature type="region of interest" description="Disordered" evidence="8">
    <location>
        <begin position="292"/>
        <end position="390"/>
    </location>
</feature>
<keyword evidence="5 10" id="KW-0418">Kinase</keyword>
<feature type="compositionally biased region" description="Pro residues" evidence="8">
    <location>
        <begin position="343"/>
        <end position="359"/>
    </location>
</feature>
<dbReference type="InterPro" id="IPR008271">
    <property type="entry name" value="Ser/Thr_kinase_AS"/>
</dbReference>
<keyword evidence="2" id="KW-0723">Serine/threonine-protein kinase</keyword>
<accession>A0ABW2MRC8</accession>
<evidence type="ECO:0000313" key="11">
    <source>
        <dbReference type="Proteomes" id="UP001596509"/>
    </source>
</evidence>
<evidence type="ECO:0000259" key="9">
    <source>
        <dbReference type="PROSITE" id="PS50011"/>
    </source>
</evidence>
<reference evidence="11" key="1">
    <citation type="journal article" date="2019" name="Int. J. Syst. Evol. Microbiol.">
        <title>The Global Catalogue of Microorganisms (GCM) 10K type strain sequencing project: providing services to taxonomists for standard genome sequencing and annotation.</title>
        <authorList>
            <consortium name="The Broad Institute Genomics Platform"/>
            <consortium name="The Broad Institute Genome Sequencing Center for Infectious Disease"/>
            <person name="Wu L."/>
            <person name="Ma J."/>
        </authorList>
    </citation>
    <scope>NUCLEOTIDE SEQUENCE [LARGE SCALE GENOMIC DNA]</scope>
    <source>
        <strain evidence="11">ICMP 19430</strain>
    </source>
</reference>
<evidence type="ECO:0000256" key="1">
    <source>
        <dbReference type="ARBA" id="ARBA00012513"/>
    </source>
</evidence>
<dbReference type="PROSITE" id="PS50011">
    <property type="entry name" value="PROTEIN_KINASE_DOM"/>
    <property type="match status" value="1"/>
</dbReference>
<dbReference type="EC" id="2.7.11.1" evidence="1"/>
<dbReference type="Proteomes" id="UP001596509">
    <property type="component" value="Unassembled WGS sequence"/>
</dbReference>
<gene>
    <name evidence="10" type="ORF">ACFQW9_32680</name>
</gene>
<keyword evidence="6 7" id="KW-0067">ATP-binding</keyword>
<dbReference type="PANTHER" id="PTHR43289:SF6">
    <property type="entry name" value="SERINE_THREONINE-PROTEIN KINASE NEKL-3"/>
    <property type="match status" value="1"/>
</dbReference>
<dbReference type="SMART" id="SM00220">
    <property type="entry name" value="S_TKc"/>
    <property type="match status" value="1"/>
</dbReference>
<proteinExistence type="predicted"/>
<dbReference type="GO" id="GO:0004674">
    <property type="term" value="F:protein serine/threonine kinase activity"/>
    <property type="evidence" value="ECO:0007669"/>
    <property type="project" value="UniProtKB-EC"/>
</dbReference>
<evidence type="ECO:0000256" key="2">
    <source>
        <dbReference type="ARBA" id="ARBA00022527"/>
    </source>
</evidence>
<dbReference type="Gene3D" id="3.30.200.20">
    <property type="entry name" value="Phosphorylase Kinase, domain 1"/>
    <property type="match status" value="1"/>
</dbReference>
<dbReference type="InterPro" id="IPR011009">
    <property type="entry name" value="Kinase-like_dom_sf"/>
</dbReference>
<organism evidence="10 11">
    <name type="scientific">Streptomyces caviscabies</name>
    <dbReference type="NCBI Taxonomy" id="90079"/>
    <lineage>
        <taxon>Bacteria</taxon>
        <taxon>Bacillati</taxon>
        <taxon>Actinomycetota</taxon>
        <taxon>Actinomycetes</taxon>
        <taxon>Kitasatosporales</taxon>
        <taxon>Streptomycetaceae</taxon>
        <taxon>Streptomyces</taxon>
    </lineage>
</organism>